<dbReference type="EMBL" id="UYSL01025742">
    <property type="protein sequence ID" value="VDL84708.1"/>
    <property type="molecule type" value="Genomic_DNA"/>
</dbReference>
<dbReference type="WBParaSite" id="NBR_0002096901-mRNA-1">
    <property type="protein sequence ID" value="NBR_0002096901-mRNA-1"/>
    <property type="gene ID" value="NBR_0002096901"/>
</dbReference>
<evidence type="ECO:0000313" key="2">
    <source>
        <dbReference type="Proteomes" id="UP000271162"/>
    </source>
</evidence>
<dbReference type="Proteomes" id="UP000271162">
    <property type="component" value="Unassembled WGS sequence"/>
</dbReference>
<dbReference type="AlphaFoldDB" id="A0A0N4YUP7"/>
<keyword evidence="2" id="KW-1185">Reference proteome</keyword>
<proteinExistence type="predicted"/>
<gene>
    <name evidence="1" type="ORF">NBR_LOCUS20970</name>
</gene>
<evidence type="ECO:0000313" key="3">
    <source>
        <dbReference type="WBParaSite" id="NBR_0002096901-mRNA-1"/>
    </source>
</evidence>
<organism evidence="3">
    <name type="scientific">Nippostrongylus brasiliensis</name>
    <name type="common">Rat hookworm</name>
    <dbReference type="NCBI Taxonomy" id="27835"/>
    <lineage>
        <taxon>Eukaryota</taxon>
        <taxon>Metazoa</taxon>
        <taxon>Ecdysozoa</taxon>
        <taxon>Nematoda</taxon>
        <taxon>Chromadorea</taxon>
        <taxon>Rhabditida</taxon>
        <taxon>Rhabditina</taxon>
        <taxon>Rhabditomorpha</taxon>
        <taxon>Strongyloidea</taxon>
        <taxon>Heligmosomidae</taxon>
        <taxon>Nippostrongylus</taxon>
    </lineage>
</organism>
<sequence length="160" mass="18005">MTSMLSTRQGLLTRAGNRLKALLNDQQTLLKTQLRSSMDRDDLKELRRQVRSARTCTETELHNVESALEKYNMAADGLDPSTPDIDAILQKVAVNAESAQELISNAQDTLTTLAQMHEKLDDAYEDQNAAHTPSISAVNLSPVPIPKFSGRIWEWENFWH</sequence>
<dbReference type="OMA" id="SGKLWEW"/>
<accession>A0A0N4YUP7</accession>
<reference evidence="1 2" key="2">
    <citation type="submission" date="2018-11" db="EMBL/GenBank/DDBJ databases">
        <authorList>
            <consortium name="Pathogen Informatics"/>
        </authorList>
    </citation>
    <scope>NUCLEOTIDE SEQUENCE [LARGE SCALE GENOMIC DNA]</scope>
</reference>
<protein>
    <submittedName>
        <fullName evidence="3">Tubulin-specific chaperone A</fullName>
    </submittedName>
</protein>
<name>A0A0N4YUP7_NIPBR</name>
<reference evidence="3" key="1">
    <citation type="submission" date="2017-02" db="UniProtKB">
        <authorList>
            <consortium name="WormBaseParasite"/>
        </authorList>
    </citation>
    <scope>IDENTIFICATION</scope>
</reference>
<evidence type="ECO:0000313" key="1">
    <source>
        <dbReference type="EMBL" id="VDL84708.1"/>
    </source>
</evidence>